<keyword evidence="3 6" id="KW-0812">Transmembrane</keyword>
<feature type="transmembrane region" description="Helical" evidence="6">
    <location>
        <begin position="443"/>
        <end position="470"/>
    </location>
</feature>
<feature type="domain" description="ABC3 transporter permease C-terminal" evidence="7">
    <location>
        <begin position="282"/>
        <end position="396"/>
    </location>
</feature>
<feature type="transmembrane region" description="Helical" evidence="6">
    <location>
        <begin position="822"/>
        <end position="844"/>
    </location>
</feature>
<keyword evidence="9" id="KW-1185">Reference proteome</keyword>
<evidence type="ECO:0000256" key="1">
    <source>
        <dbReference type="ARBA" id="ARBA00004651"/>
    </source>
</evidence>
<feature type="domain" description="ABC3 transporter permease C-terminal" evidence="7">
    <location>
        <begin position="740"/>
        <end position="851"/>
    </location>
</feature>
<keyword evidence="5 6" id="KW-0472">Membrane</keyword>
<dbReference type="EMBL" id="FMVW01000005">
    <property type="protein sequence ID" value="SCZ39640.1"/>
    <property type="molecule type" value="Genomic_DNA"/>
</dbReference>
<evidence type="ECO:0000256" key="6">
    <source>
        <dbReference type="SAM" id="Phobius"/>
    </source>
</evidence>
<feature type="transmembrane region" description="Helical" evidence="6">
    <location>
        <begin position="29"/>
        <end position="49"/>
    </location>
</feature>
<gene>
    <name evidence="8" type="ORF">SAMN03080610_02481</name>
</gene>
<feature type="transmembrane region" description="Helical" evidence="6">
    <location>
        <begin position="491"/>
        <end position="514"/>
    </location>
</feature>
<accession>A0A1G5NSC8</accession>
<dbReference type="PANTHER" id="PTHR30287">
    <property type="entry name" value="MEMBRANE COMPONENT OF PREDICTED ABC SUPERFAMILY METABOLITE UPTAKE TRANSPORTER"/>
    <property type="match status" value="1"/>
</dbReference>
<dbReference type="AlphaFoldDB" id="A0A1G5NSC8"/>
<comment type="subcellular location">
    <subcellularLocation>
        <location evidence="1">Cell membrane</location>
        <topology evidence="1">Multi-pass membrane protein</topology>
    </subcellularLocation>
</comment>
<feature type="transmembrane region" description="Helical" evidence="6">
    <location>
        <begin position="325"/>
        <end position="353"/>
    </location>
</feature>
<dbReference type="RefSeq" id="WP_092813417.1">
    <property type="nucleotide sequence ID" value="NZ_FMVW01000005.1"/>
</dbReference>
<feature type="transmembrane region" description="Helical" evidence="6">
    <location>
        <begin position="373"/>
        <end position="392"/>
    </location>
</feature>
<dbReference type="PANTHER" id="PTHR30287:SF1">
    <property type="entry name" value="INNER MEMBRANE PROTEIN"/>
    <property type="match status" value="1"/>
</dbReference>
<dbReference type="InterPro" id="IPR038766">
    <property type="entry name" value="Membrane_comp_ABC_pdt"/>
</dbReference>
<reference evidence="9" key="1">
    <citation type="submission" date="2016-10" db="EMBL/GenBank/DDBJ databases">
        <authorList>
            <person name="Varghese N."/>
            <person name="Submissions S."/>
        </authorList>
    </citation>
    <scope>NUCLEOTIDE SEQUENCE [LARGE SCALE GENOMIC DNA]</scope>
    <source>
        <strain evidence="9">DSM 2698</strain>
    </source>
</reference>
<dbReference type="STRING" id="1120955.SAMN03080610_02481"/>
<evidence type="ECO:0000313" key="9">
    <source>
        <dbReference type="Proteomes" id="UP000199347"/>
    </source>
</evidence>
<feature type="transmembrane region" description="Helical" evidence="6">
    <location>
        <begin position="736"/>
        <end position="760"/>
    </location>
</feature>
<feature type="transmembrane region" description="Helical" evidence="6">
    <location>
        <begin position="278"/>
        <end position="304"/>
    </location>
</feature>
<feature type="transmembrane region" description="Helical" evidence="6">
    <location>
        <begin position="781"/>
        <end position="810"/>
    </location>
</feature>
<dbReference type="GO" id="GO:0005886">
    <property type="term" value="C:plasma membrane"/>
    <property type="evidence" value="ECO:0007669"/>
    <property type="project" value="UniProtKB-SubCell"/>
</dbReference>
<evidence type="ECO:0000256" key="4">
    <source>
        <dbReference type="ARBA" id="ARBA00022989"/>
    </source>
</evidence>
<dbReference type="InterPro" id="IPR003838">
    <property type="entry name" value="ABC3_permease_C"/>
</dbReference>
<keyword evidence="4 6" id="KW-1133">Transmembrane helix</keyword>
<feature type="transmembrane region" description="Helical" evidence="6">
    <location>
        <begin position="417"/>
        <end position="437"/>
    </location>
</feature>
<evidence type="ECO:0000313" key="8">
    <source>
        <dbReference type="EMBL" id="SCZ39640.1"/>
    </source>
</evidence>
<dbReference type="OrthoDB" id="9775544at2"/>
<evidence type="ECO:0000256" key="2">
    <source>
        <dbReference type="ARBA" id="ARBA00022475"/>
    </source>
</evidence>
<keyword evidence="2" id="KW-1003">Cell membrane</keyword>
<dbReference type="Pfam" id="PF02687">
    <property type="entry name" value="FtsX"/>
    <property type="match status" value="2"/>
</dbReference>
<dbReference type="Proteomes" id="UP000199347">
    <property type="component" value="Unassembled WGS sequence"/>
</dbReference>
<evidence type="ECO:0000256" key="3">
    <source>
        <dbReference type="ARBA" id="ARBA00022692"/>
    </source>
</evidence>
<name>A0A1G5NSC8_AFIMA</name>
<evidence type="ECO:0000259" key="7">
    <source>
        <dbReference type="Pfam" id="PF02687"/>
    </source>
</evidence>
<sequence length="861" mass="91124">MTASSSPAPRRAPATTSLRFALRELRGGLAGFYVFLACIALGVAAIAGVNSVSRALTEGIAHEGRTILGGDISFSLIHRQATPEEYAFLTETADQSGGTIALVSNMRAMARRLDGSDQTLVELKAVGPAYPQLGTFALAGGGDVQDALSTQNGVAGAVAAPELMERLNLSVGDEVALGATKVAIRGIAETEPDRLSDGIGFGPRLLVSEKTLEATGLVRPGSLITYEYRLILPGASDERLTRIRETADERFPEAGWRMRSRDNASPRLSDNIDRFAQFLTLVGLTALVVGGVGVGNAVASFVDLKRPSIATLKCLGASRSFVFRTYLTQILILAALGIAIGLAVGAILPFVALAALSNILPLSAVPALYPRELALAALYGLLVALSFSLWPLGRARDLKAASLFADRSAHFAAKPALSIRLLQLGLLAGLAAIAILLSADWRIAAWFVAGVIVVFFVLRLIAFAIVWAAAHAGTIRNTTLRLAIRNIQRPGALTGSVVLSLGLGLTLLVTLALIDTNMRAQLTGRIAEEAPDFFFVDIQNAEREPFVALLRKAAPDGTIQTVPMLRGRITEVHGTPASEIEPEEGAGWVLRGDRGITYSSDLPENSRIEEGKWWPENYTGEPLVSFDGDLARGLGLKLGDTVTVNVLGRSITAKIANFRSVEWESLAINFVMVFSPNTFAGAPHTHLATLALPEGSPEKVSADVLREVTNAFPGVTSVRVKDAIEAVNSVVRQLALAVRIAASLALVVSMLVLAGALAAGHRQRRQDAVILKALGATRRQLMTAFAVEYGLLGLATGFFALLAGAGAAWLVVSALMDFRFTLFPWVAAAAAIIALVVTIGLGLAGTWRILSVRPAPFLRNL</sequence>
<proteinExistence type="predicted"/>
<organism evidence="8 9">
    <name type="scientific">Afifella marina DSM 2698</name>
    <dbReference type="NCBI Taxonomy" id="1120955"/>
    <lineage>
        <taxon>Bacteria</taxon>
        <taxon>Pseudomonadati</taxon>
        <taxon>Pseudomonadota</taxon>
        <taxon>Alphaproteobacteria</taxon>
        <taxon>Hyphomicrobiales</taxon>
        <taxon>Afifellaceae</taxon>
        <taxon>Afifella</taxon>
    </lineage>
</organism>
<protein>
    <submittedName>
        <fullName evidence="8">Putative ABC transport system permease protein</fullName>
    </submittedName>
</protein>
<evidence type="ECO:0000256" key="5">
    <source>
        <dbReference type="ARBA" id="ARBA00023136"/>
    </source>
</evidence>